<dbReference type="Pfam" id="PF17774">
    <property type="entry name" value="YlmH_RBD"/>
    <property type="match status" value="1"/>
</dbReference>
<keyword evidence="1" id="KW-0694">RNA-binding</keyword>
<dbReference type="AlphaFoldDB" id="A0A226BYR9"/>
<dbReference type="PANTHER" id="PTHR13633:SF3">
    <property type="entry name" value="MITOCHONDRIAL TRANSCRIPTION RESCUE FACTOR 1"/>
    <property type="match status" value="1"/>
</dbReference>
<comment type="caution">
    <text evidence="3">The sequence shown here is derived from an EMBL/GenBank/DDBJ whole genome shotgun (WGS) entry which is preliminary data.</text>
</comment>
<dbReference type="InterPro" id="IPR040591">
    <property type="entry name" value="RqcP2_RBD"/>
</dbReference>
<dbReference type="Gene3D" id="3.30.1370.160">
    <property type="match status" value="1"/>
</dbReference>
<sequence length="265" mass="30172">MEDDKHKILNHYTHPVDKETASKVYDKANKVFEQQKLEITDFLDPHQVDIAERIINSFADISAVFHGGFDSSERKKVGIFPKVWNITEKDLGIEVLEIQVRFEFEKVSHRDVLGAVLGLGLKREKIGDIQLFMENNKVFLAVDREISQFICDNLVQIKNTSVSIYVADDELKLPKEEFTKEITGTVSSLRLDAVSSIGFGASRSKMNQLIKAERVKINWKPTSDPKTTVNTCDVISLRGKGRVEVAEVGGKSRKGRRHVRLRRYK</sequence>
<dbReference type="EMBL" id="NIQC01000007">
    <property type="protein sequence ID" value="OWZ84146.1"/>
    <property type="molecule type" value="Genomic_DNA"/>
</dbReference>
<dbReference type="OrthoDB" id="9812787at2"/>
<evidence type="ECO:0000259" key="2">
    <source>
        <dbReference type="SMART" id="SM00363"/>
    </source>
</evidence>
<gene>
    <name evidence="3" type="ORF">CDO51_04560</name>
</gene>
<evidence type="ECO:0000313" key="4">
    <source>
        <dbReference type="Proteomes" id="UP000214588"/>
    </source>
</evidence>
<dbReference type="GO" id="GO:0003723">
    <property type="term" value="F:RNA binding"/>
    <property type="evidence" value="ECO:0007669"/>
    <property type="project" value="UniProtKB-KW"/>
</dbReference>
<dbReference type="InterPro" id="IPR002942">
    <property type="entry name" value="S4_RNA-bd"/>
</dbReference>
<evidence type="ECO:0000256" key="1">
    <source>
        <dbReference type="PROSITE-ProRule" id="PRU00182"/>
    </source>
</evidence>
<dbReference type="Gene3D" id="3.30.70.330">
    <property type="match status" value="1"/>
</dbReference>
<dbReference type="SMART" id="SM00363">
    <property type="entry name" value="S4"/>
    <property type="match status" value="1"/>
</dbReference>
<reference evidence="3 4" key="1">
    <citation type="submission" date="2017-06" db="EMBL/GenBank/DDBJ databases">
        <title>Draft Genome Sequence of Natranaerobius trueperi halophilic, alkalithermophilic bacteria from soda lakes.</title>
        <authorList>
            <person name="Zhao B."/>
        </authorList>
    </citation>
    <scope>NUCLEOTIDE SEQUENCE [LARGE SCALE GENOMIC DNA]</scope>
    <source>
        <strain evidence="3 4">DSM 18760</strain>
    </source>
</reference>
<dbReference type="Pfam" id="PF01479">
    <property type="entry name" value="S4"/>
    <property type="match status" value="1"/>
</dbReference>
<accession>A0A226BYR9</accession>
<dbReference type="CDD" id="cd00165">
    <property type="entry name" value="S4"/>
    <property type="match status" value="1"/>
</dbReference>
<feature type="domain" description="RNA-binding S4" evidence="2">
    <location>
        <begin position="189"/>
        <end position="251"/>
    </location>
</feature>
<name>A0A226BYR9_9FIRM</name>
<organism evidence="3 4">
    <name type="scientific">Natranaerobius trueperi</name>
    <dbReference type="NCBI Taxonomy" id="759412"/>
    <lineage>
        <taxon>Bacteria</taxon>
        <taxon>Bacillati</taxon>
        <taxon>Bacillota</taxon>
        <taxon>Clostridia</taxon>
        <taxon>Natranaerobiales</taxon>
        <taxon>Natranaerobiaceae</taxon>
        <taxon>Natranaerobius</taxon>
    </lineage>
</organism>
<proteinExistence type="predicted"/>
<protein>
    <recommendedName>
        <fullName evidence="2">RNA-binding S4 domain-containing protein</fullName>
    </recommendedName>
</protein>
<dbReference type="PANTHER" id="PTHR13633">
    <property type="entry name" value="MITOCHONDRIAL TRANSCRIPTION RESCUE FACTOR 1"/>
    <property type="match status" value="1"/>
</dbReference>
<evidence type="ECO:0000313" key="3">
    <source>
        <dbReference type="EMBL" id="OWZ84146.1"/>
    </source>
</evidence>
<dbReference type="InterPro" id="IPR036986">
    <property type="entry name" value="S4_RNA-bd_sf"/>
</dbReference>
<dbReference type="PROSITE" id="PS50889">
    <property type="entry name" value="S4"/>
    <property type="match status" value="1"/>
</dbReference>
<dbReference type="SUPFAM" id="SSF55174">
    <property type="entry name" value="Alpha-L RNA-binding motif"/>
    <property type="match status" value="1"/>
</dbReference>
<dbReference type="InterPro" id="IPR012677">
    <property type="entry name" value="Nucleotide-bd_a/b_plait_sf"/>
</dbReference>
<dbReference type="Proteomes" id="UP000214588">
    <property type="component" value="Unassembled WGS sequence"/>
</dbReference>
<dbReference type="RefSeq" id="WP_089023124.1">
    <property type="nucleotide sequence ID" value="NZ_NIQC01000007.1"/>
</dbReference>
<keyword evidence="4" id="KW-1185">Reference proteome</keyword>
<dbReference type="Gene3D" id="3.10.290.10">
    <property type="entry name" value="RNA-binding S4 domain"/>
    <property type="match status" value="1"/>
</dbReference>